<dbReference type="RefSeq" id="XP_002677480.1">
    <property type="nucleotide sequence ID" value="XM_002677434.1"/>
</dbReference>
<dbReference type="Gene3D" id="2.30.29.30">
    <property type="entry name" value="Pleckstrin-homology domain (PH domain)/Phosphotyrosine-binding domain (PTB)"/>
    <property type="match status" value="1"/>
</dbReference>
<keyword evidence="3" id="KW-0963">Cytoplasm</keyword>
<gene>
    <name evidence="6" type="ORF">NAEGRDRAFT_57933</name>
</gene>
<feature type="region of interest" description="Disordered" evidence="5">
    <location>
        <begin position="234"/>
        <end position="265"/>
    </location>
</feature>
<dbReference type="AlphaFoldDB" id="D2VE54"/>
<dbReference type="GO" id="GO:0005829">
    <property type="term" value="C:cytosol"/>
    <property type="evidence" value="ECO:0007669"/>
    <property type="project" value="TreeGrafter"/>
</dbReference>
<comment type="subcellular location">
    <subcellularLocation>
        <location evidence="2">Cytoplasm</location>
    </subcellularLocation>
    <subcellularLocation>
        <location evidence="1">Nucleus</location>
    </subcellularLocation>
</comment>
<dbReference type="GO" id="GO:0034715">
    <property type="term" value="C:pICln-Sm protein complex"/>
    <property type="evidence" value="ECO:0007669"/>
    <property type="project" value="TreeGrafter"/>
</dbReference>
<dbReference type="Pfam" id="PF03517">
    <property type="entry name" value="Voldacs"/>
    <property type="match status" value="1"/>
</dbReference>
<dbReference type="GO" id="GO:0045292">
    <property type="term" value="P:mRNA cis splicing, via spliceosome"/>
    <property type="evidence" value="ECO:0007669"/>
    <property type="project" value="TreeGrafter"/>
</dbReference>
<dbReference type="InterPro" id="IPR011993">
    <property type="entry name" value="PH-like_dom_sf"/>
</dbReference>
<evidence type="ECO:0000313" key="6">
    <source>
        <dbReference type="EMBL" id="EFC44736.1"/>
    </source>
</evidence>
<dbReference type="GeneID" id="8848882"/>
<sequence length="265" mass="30585">MSNSSSNEIQPHVQAISNLSDRIASTITPLENHVNDHLSKEQLISIFFHDESEYQSSTLQYTAPFKATIRICTPPNDQESCIINSSEEFHLYVMSEHLLLFNMVHAYKIHFSDILMHGVQKQPQICMYCQLACDSGVAKDEKDESQMDEDDDEGFESVCEMIIQLQVQSSALEQIYNQMYQAFSRAAENVPLSDMQDDDESNSIKFDPKSLDDKLSISTDGWIYNVEEMRRGVLIRDRTEREEDDDEDGWEDVDEEDEKNKKLKM</sequence>
<name>D2VE54_NAEGR</name>
<accession>D2VE54</accession>
<keyword evidence="4" id="KW-0539">Nucleus</keyword>
<evidence type="ECO:0000256" key="3">
    <source>
        <dbReference type="ARBA" id="ARBA00022490"/>
    </source>
</evidence>
<dbReference type="OrthoDB" id="10472763at2759"/>
<organism evidence="7">
    <name type="scientific">Naegleria gruberi</name>
    <name type="common">Amoeba</name>
    <dbReference type="NCBI Taxonomy" id="5762"/>
    <lineage>
        <taxon>Eukaryota</taxon>
        <taxon>Discoba</taxon>
        <taxon>Heterolobosea</taxon>
        <taxon>Tetramitia</taxon>
        <taxon>Eutetramitia</taxon>
        <taxon>Vahlkampfiidae</taxon>
        <taxon>Naegleria</taxon>
    </lineage>
</organism>
<dbReference type="PANTHER" id="PTHR21399:SF0">
    <property type="entry name" value="METHYLOSOME SUBUNIT PICLN"/>
    <property type="match status" value="1"/>
</dbReference>
<dbReference type="VEuPathDB" id="AmoebaDB:NAEGRDRAFT_57933"/>
<evidence type="ECO:0000256" key="1">
    <source>
        <dbReference type="ARBA" id="ARBA00004123"/>
    </source>
</evidence>
<keyword evidence="7" id="KW-1185">Reference proteome</keyword>
<dbReference type="GO" id="GO:0005681">
    <property type="term" value="C:spliceosomal complex"/>
    <property type="evidence" value="ECO:0007669"/>
    <property type="project" value="TreeGrafter"/>
</dbReference>
<dbReference type="InParanoid" id="D2VE54"/>
<feature type="compositionally biased region" description="Acidic residues" evidence="5">
    <location>
        <begin position="242"/>
        <end position="257"/>
    </location>
</feature>
<dbReference type="Proteomes" id="UP000006671">
    <property type="component" value="Unassembled WGS sequence"/>
</dbReference>
<reference evidence="6 7" key="1">
    <citation type="journal article" date="2010" name="Cell">
        <title>The genome of Naegleria gruberi illuminates early eukaryotic versatility.</title>
        <authorList>
            <person name="Fritz-Laylin L.K."/>
            <person name="Prochnik S.E."/>
            <person name="Ginger M.L."/>
            <person name="Dacks J.B."/>
            <person name="Carpenter M.L."/>
            <person name="Field M.C."/>
            <person name="Kuo A."/>
            <person name="Paredez A."/>
            <person name="Chapman J."/>
            <person name="Pham J."/>
            <person name="Shu S."/>
            <person name="Neupane R."/>
            <person name="Cipriano M."/>
            <person name="Mancuso J."/>
            <person name="Tu H."/>
            <person name="Salamov A."/>
            <person name="Lindquist E."/>
            <person name="Shapiro H."/>
            <person name="Lucas S."/>
            <person name="Grigoriev I.V."/>
            <person name="Cande W.Z."/>
            <person name="Fulton C."/>
            <person name="Rokhsar D.S."/>
            <person name="Dawson S.C."/>
        </authorList>
    </citation>
    <scope>NUCLEOTIDE SEQUENCE [LARGE SCALE GENOMIC DNA]</scope>
    <source>
        <strain evidence="6 7">NEG-M</strain>
    </source>
</reference>
<protein>
    <submittedName>
        <fullName evidence="6">Uncharacterized protein</fullName>
    </submittedName>
</protein>
<evidence type="ECO:0000256" key="5">
    <source>
        <dbReference type="SAM" id="MobiDB-lite"/>
    </source>
</evidence>
<proteinExistence type="predicted"/>
<dbReference type="PANTHER" id="PTHR21399">
    <property type="entry name" value="CHLORIDE CONDUCTANCE REGULATORY PROTEIN ICLN"/>
    <property type="match status" value="1"/>
</dbReference>
<dbReference type="EMBL" id="GG738866">
    <property type="protein sequence ID" value="EFC44736.1"/>
    <property type="molecule type" value="Genomic_DNA"/>
</dbReference>
<evidence type="ECO:0000256" key="4">
    <source>
        <dbReference type="ARBA" id="ARBA00023242"/>
    </source>
</evidence>
<dbReference type="InterPro" id="IPR039924">
    <property type="entry name" value="ICln/Lot5/Saf5"/>
</dbReference>
<dbReference type="KEGG" id="ngr:NAEGRDRAFT_57933"/>
<evidence type="ECO:0000256" key="2">
    <source>
        <dbReference type="ARBA" id="ARBA00004496"/>
    </source>
</evidence>
<dbReference type="GO" id="GO:0000387">
    <property type="term" value="P:spliceosomal snRNP assembly"/>
    <property type="evidence" value="ECO:0007669"/>
    <property type="project" value="TreeGrafter"/>
</dbReference>
<evidence type="ECO:0000313" key="7">
    <source>
        <dbReference type="Proteomes" id="UP000006671"/>
    </source>
</evidence>